<evidence type="ECO:0000313" key="2">
    <source>
        <dbReference type="Proteomes" id="UP001237642"/>
    </source>
</evidence>
<dbReference type="InterPro" id="IPR037238">
    <property type="entry name" value="YbiA-like_sf"/>
</dbReference>
<dbReference type="EMBL" id="JAUIZM010000007">
    <property type="protein sequence ID" value="KAK1372283.1"/>
    <property type="molecule type" value="Genomic_DNA"/>
</dbReference>
<gene>
    <name evidence="1" type="ORF">POM88_028476</name>
</gene>
<comment type="caution">
    <text evidence="1">The sequence shown here is derived from an EMBL/GenBank/DDBJ whole genome shotgun (WGS) entry which is preliminary data.</text>
</comment>
<organism evidence="1 2">
    <name type="scientific">Heracleum sosnowskyi</name>
    <dbReference type="NCBI Taxonomy" id="360622"/>
    <lineage>
        <taxon>Eukaryota</taxon>
        <taxon>Viridiplantae</taxon>
        <taxon>Streptophyta</taxon>
        <taxon>Embryophyta</taxon>
        <taxon>Tracheophyta</taxon>
        <taxon>Spermatophyta</taxon>
        <taxon>Magnoliopsida</taxon>
        <taxon>eudicotyledons</taxon>
        <taxon>Gunneridae</taxon>
        <taxon>Pentapetalae</taxon>
        <taxon>asterids</taxon>
        <taxon>campanulids</taxon>
        <taxon>Apiales</taxon>
        <taxon>Apiaceae</taxon>
        <taxon>Apioideae</taxon>
        <taxon>apioid superclade</taxon>
        <taxon>Tordylieae</taxon>
        <taxon>Tordyliinae</taxon>
        <taxon>Heracleum</taxon>
    </lineage>
</organism>
<reference evidence="1" key="2">
    <citation type="submission" date="2023-05" db="EMBL/GenBank/DDBJ databases">
        <authorList>
            <person name="Schelkunov M.I."/>
        </authorList>
    </citation>
    <scope>NUCLEOTIDE SEQUENCE</scope>
    <source>
        <strain evidence="1">Hsosn_3</strain>
        <tissue evidence="1">Leaf</tissue>
    </source>
</reference>
<keyword evidence="2" id="KW-1185">Reference proteome</keyword>
<reference evidence="1" key="1">
    <citation type="submission" date="2023-02" db="EMBL/GenBank/DDBJ databases">
        <title>Genome of toxic invasive species Heracleum sosnowskyi carries increased number of genes despite the absence of recent whole-genome duplications.</title>
        <authorList>
            <person name="Schelkunov M."/>
            <person name="Shtratnikova V."/>
            <person name="Makarenko M."/>
            <person name="Klepikova A."/>
            <person name="Omelchenko D."/>
            <person name="Novikova G."/>
            <person name="Obukhova E."/>
            <person name="Bogdanov V."/>
            <person name="Penin A."/>
            <person name="Logacheva M."/>
        </authorList>
    </citation>
    <scope>NUCLEOTIDE SEQUENCE</scope>
    <source>
        <strain evidence="1">Hsosn_3</strain>
        <tissue evidence="1">Leaf</tissue>
    </source>
</reference>
<dbReference type="Gene3D" id="1.10.357.40">
    <property type="entry name" value="YbiA-like"/>
    <property type="match status" value="1"/>
</dbReference>
<evidence type="ECO:0000313" key="1">
    <source>
        <dbReference type="EMBL" id="KAK1372283.1"/>
    </source>
</evidence>
<name>A0AAD8HU44_9APIA</name>
<dbReference type="AlphaFoldDB" id="A0AAD8HU44"/>
<sequence>MGVWRVISSIWYFIWCHLQGSKHLLLLKKFRGKNAPSPVGELGMVEMTQALELSDVCYEQISPDMLISGFLRPLPDLTPLVPSMDQTFAWDPYSVFSNFSHHSIHVPDKGDYITWLSVKHHYQAHKFMGMNDPERPDLARPDWENVKVKFSIYPHLNSILLSTSGVCSSRSFTSLSLSGWRPRRKRHVSRQLDQSFLAIFHPVVALHSTVQSERQK</sequence>
<dbReference type="CDD" id="cd15457">
    <property type="entry name" value="NADAR"/>
    <property type="match status" value="1"/>
</dbReference>
<dbReference type="Proteomes" id="UP001237642">
    <property type="component" value="Unassembled WGS sequence"/>
</dbReference>
<dbReference type="SUPFAM" id="SSF143990">
    <property type="entry name" value="YbiA-like"/>
    <property type="match status" value="1"/>
</dbReference>
<protein>
    <submittedName>
        <fullName evidence="1">Uncharacterized protein</fullName>
    </submittedName>
</protein>
<dbReference type="InterPro" id="IPR012816">
    <property type="entry name" value="NADAR"/>
</dbReference>
<proteinExistence type="predicted"/>
<accession>A0AAD8HU44</accession>